<dbReference type="Pfam" id="PF18818">
    <property type="entry name" value="MPTase-PolyVal"/>
    <property type="match status" value="1"/>
</dbReference>
<comment type="caution">
    <text evidence="3">The sequence shown here is derived from an EMBL/GenBank/DDBJ whole genome shotgun (WGS) entry which is preliminary data.</text>
</comment>
<feature type="domain" description="Polyvalent protein metallopeptidase" evidence="2">
    <location>
        <begin position="217"/>
        <end position="342"/>
    </location>
</feature>
<gene>
    <name evidence="3" type="ORF">DU508_21730</name>
</gene>
<protein>
    <submittedName>
        <fullName evidence="3">DUF1738 domain-containing protein</fullName>
    </submittedName>
</protein>
<reference evidence="3 4" key="1">
    <citation type="submission" date="2018-07" db="EMBL/GenBank/DDBJ databases">
        <title>Pedobacter sp. nov., isolated from soil.</title>
        <authorList>
            <person name="Zhou L.Y."/>
            <person name="Du Z.J."/>
        </authorList>
    </citation>
    <scope>NUCLEOTIDE SEQUENCE [LARGE SCALE GENOMIC DNA]</scope>
    <source>
        <strain evidence="3 4">JDX94</strain>
    </source>
</reference>
<dbReference type="InterPro" id="IPR041459">
    <property type="entry name" value="MPTase-PolyVal"/>
</dbReference>
<evidence type="ECO:0000259" key="2">
    <source>
        <dbReference type="Pfam" id="PF18818"/>
    </source>
</evidence>
<keyword evidence="4" id="KW-1185">Reference proteome</keyword>
<dbReference type="Pfam" id="PF08401">
    <property type="entry name" value="ArdcN"/>
    <property type="match status" value="1"/>
</dbReference>
<evidence type="ECO:0000259" key="1">
    <source>
        <dbReference type="Pfam" id="PF08401"/>
    </source>
</evidence>
<dbReference type="EMBL" id="QPKV01000014">
    <property type="protein sequence ID" value="RDC54345.1"/>
    <property type="molecule type" value="Genomic_DNA"/>
</dbReference>
<feature type="domain" description="N-terminal" evidence="1">
    <location>
        <begin position="65"/>
        <end position="192"/>
    </location>
</feature>
<dbReference type="Proteomes" id="UP000253961">
    <property type="component" value="Unassembled WGS sequence"/>
</dbReference>
<name>A0A369PST8_9SPHI</name>
<dbReference type="InterPro" id="IPR013610">
    <property type="entry name" value="ArdC_N"/>
</dbReference>
<evidence type="ECO:0000313" key="4">
    <source>
        <dbReference type="Proteomes" id="UP000253961"/>
    </source>
</evidence>
<organism evidence="3 4">
    <name type="scientific">Pedobacter chinensis</name>
    <dbReference type="NCBI Taxonomy" id="2282421"/>
    <lineage>
        <taxon>Bacteria</taxon>
        <taxon>Pseudomonadati</taxon>
        <taxon>Bacteroidota</taxon>
        <taxon>Sphingobacteriia</taxon>
        <taxon>Sphingobacteriales</taxon>
        <taxon>Sphingobacteriaceae</taxon>
        <taxon>Pedobacter</taxon>
    </lineage>
</organism>
<dbReference type="GO" id="GO:0003697">
    <property type="term" value="F:single-stranded DNA binding"/>
    <property type="evidence" value="ECO:0007669"/>
    <property type="project" value="InterPro"/>
</dbReference>
<sequence length="465" mass="52761">MNPGTGIITVRWNGSSSFLLKEKKWSSHQKRPPFTVPIMPMSFLKTNTFYRRIRMSTKKEAPKALHVQVAEKLIEQLKAGTAPWQKPWTAAGSPAFQLPYNVISGNRYKGINTFSLLLAGYDDPRWMTYNQAASKDWQVKKGEHGTTIQYVRFYDEQTKRDQQGKPILDAYGKPEKELVKLEKPIINSAKVFNARQVAGIPELKIINPAELGWDPLERAEQLIKSTGADIVYRAGNRAYYSLLADQITVPLKAQFDSPGKFYATVLHEAGHWSGHPSRLDRSLMNKFGSEAYAREELRAEIASLLIGQELQIGHDPGQHIAYVKDWVQILTDTPFEIHAATADAEKIFNYLMDFERTRIQKQDQQEELKVAEVEKRPVKNLQMGDEIGYDNTVYRVVSLLKQSRFRMENLGNGAQFTLSKSDGLYASLVQAKATQVSRPVLDLSAVMEKQHDQEPETNAAYGLKR</sequence>
<evidence type="ECO:0000313" key="3">
    <source>
        <dbReference type="EMBL" id="RDC54345.1"/>
    </source>
</evidence>
<dbReference type="AlphaFoldDB" id="A0A369PST8"/>
<accession>A0A369PST8</accession>
<proteinExistence type="predicted"/>